<evidence type="ECO:0000256" key="11">
    <source>
        <dbReference type="ARBA" id="ARBA00031500"/>
    </source>
</evidence>
<dbReference type="Pfam" id="PF00917">
    <property type="entry name" value="MATH"/>
    <property type="match status" value="1"/>
</dbReference>
<dbReference type="AlphaFoldDB" id="A0AAE9A3N1"/>
<dbReference type="SUPFAM" id="SSF54001">
    <property type="entry name" value="Cysteine proteinases"/>
    <property type="match status" value="1"/>
</dbReference>
<name>A0AAE9A3N1_CAEBR</name>
<evidence type="ECO:0000256" key="2">
    <source>
        <dbReference type="ARBA" id="ARBA00004123"/>
    </source>
</evidence>
<evidence type="ECO:0000256" key="9">
    <source>
        <dbReference type="ARBA" id="ARBA00022807"/>
    </source>
</evidence>
<evidence type="ECO:0000256" key="5">
    <source>
        <dbReference type="ARBA" id="ARBA00021393"/>
    </source>
</evidence>
<dbReference type="CDD" id="cd02659">
    <property type="entry name" value="peptidase_C19C"/>
    <property type="match status" value="1"/>
</dbReference>
<dbReference type="GO" id="GO:0006508">
    <property type="term" value="P:proteolysis"/>
    <property type="evidence" value="ECO:0007669"/>
    <property type="project" value="UniProtKB-KW"/>
</dbReference>
<dbReference type="InterPro" id="IPR038765">
    <property type="entry name" value="Papain-like_cys_pep_sf"/>
</dbReference>
<feature type="domain" description="MATH" evidence="14">
    <location>
        <begin position="29"/>
        <end position="169"/>
    </location>
</feature>
<dbReference type="Proteomes" id="UP000829354">
    <property type="component" value="Chromosome V"/>
</dbReference>
<evidence type="ECO:0000256" key="12">
    <source>
        <dbReference type="ARBA" id="ARBA00031508"/>
    </source>
</evidence>
<dbReference type="PANTHER" id="PTHR24006">
    <property type="entry name" value="UBIQUITIN CARBOXYL-TERMINAL HYDROLASE"/>
    <property type="match status" value="1"/>
</dbReference>
<keyword evidence="9" id="KW-0788">Thiol protease</keyword>
<dbReference type="Gene3D" id="3.10.20.90">
    <property type="entry name" value="Phosphatidylinositol 3-kinase Catalytic Subunit, Chain A, domain 1"/>
    <property type="match status" value="1"/>
</dbReference>
<dbReference type="Pfam" id="PF14533">
    <property type="entry name" value="USP7_C2"/>
    <property type="match status" value="1"/>
</dbReference>
<feature type="domain" description="USP" evidence="15">
    <location>
        <begin position="190"/>
        <end position="500"/>
    </location>
</feature>
<evidence type="ECO:0000259" key="14">
    <source>
        <dbReference type="PROSITE" id="PS50144"/>
    </source>
</evidence>
<dbReference type="PROSITE" id="PS50235">
    <property type="entry name" value="USP_3"/>
    <property type="match status" value="1"/>
</dbReference>
<comment type="subcellular location">
    <subcellularLocation>
        <location evidence="2">Nucleus</location>
    </subcellularLocation>
</comment>
<comment type="catalytic activity">
    <reaction evidence="1">
        <text>Thiol-dependent hydrolysis of ester, thioester, amide, peptide and isopeptide bonds formed by the C-terminal Gly of ubiquitin (a 76-residue protein attached to proteins as an intracellular targeting signal).</text>
        <dbReference type="EC" id="3.4.19.12"/>
    </reaction>
</comment>
<dbReference type="Gene3D" id="3.90.70.10">
    <property type="entry name" value="Cysteine proteinases"/>
    <property type="match status" value="1"/>
</dbReference>
<dbReference type="PROSITE" id="PS00973">
    <property type="entry name" value="USP_2"/>
    <property type="match status" value="1"/>
</dbReference>
<dbReference type="SUPFAM" id="SSF49599">
    <property type="entry name" value="TRAF domain-like"/>
    <property type="match status" value="1"/>
</dbReference>
<evidence type="ECO:0000256" key="6">
    <source>
        <dbReference type="ARBA" id="ARBA00022670"/>
    </source>
</evidence>
<dbReference type="SMART" id="SM00061">
    <property type="entry name" value="MATH"/>
    <property type="match status" value="1"/>
</dbReference>
<dbReference type="InterPro" id="IPR002083">
    <property type="entry name" value="MATH/TRAF_dom"/>
</dbReference>
<evidence type="ECO:0000256" key="4">
    <source>
        <dbReference type="ARBA" id="ARBA00012759"/>
    </source>
</evidence>
<dbReference type="InterPro" id="IPR018200">
    <property type="entry name" value="USP_CS"/>
</dbReference>
<dbReference type="GO" id="GO:0005634">
    <property type="term" value="C:nucleus"/>
    <property type="evidence" value="ECO:0007669"/>
    <property type="project" value="UniProtKB-SubCell"/>
</dbReference>
<evidence type="ECO:0000313" key="19">
    <source>
        <dbReference type="Proteomes" id="UP000829354"/>
    </source>
</evidence>
<gene>
    <name evidence="16" type="ORF">L3Y34_008041</name>
    <name evidence="17" type="ORF">L5515_007887</name>
</gene>
<evidence type="ECO:0000256" key="8">
    <source>
        <dbReference type="ARBA" id="ARBA00022801"/>
    </source>
</evidence>
<keyword evidence="19" id="KW-1185">Reference proteome</keyword>
<evidence type="ECO:0000256" key="13">
    <source>
        <dbReference type="ARBA" id="ARBA00077310"/>
    </source>
</evidence>
<evidence type="ECO:0000256" key="7">
    <source>
        <dbReference type="ARBA" id="ARBA00022786"/>
    </source>
</evidence>
<keyword evidence="6" id="KW-0645">Protease</keyword>
<proteinExistence type="inferred from homology"/>
<sequence length="1131" mass="131079">MCSPDPEDMHILTNDIPSFDKSLDPYGPEGHLALDIERFSSFMNKPDSRIMSKPVIVRGIPWRILAICRHQQNNRQVATSRSRNNYNFGFFLQCNNDDLLQKRGMWRCYGQATLEVLNANGPPIQKKIHHSFHNTEVDWGFSNYDQYDTLTSPKDGYVIDDVIRLRCRFTADVPTGANYMWDSKKHTGCIGLRNQGATCYMNSILQSFYFTTGFRRAVYNMEVGTEPNESNIVLAMQRVFYELQMSSEAVETNSLTRAFGWDKLDAFNQHDVQEFCRVLLDNLETKMKGTSEEKSIPNLFRGNMKSYIKCLDVDYESSRTESFYDVQLNVLGMDSLERAFDAYTTPETLDDDNKYDAGDHGLQRAEKGVKFVELPPVLHVQLMRFQYCGVEQKINERFSFPEKMNLSNCCELGPMLNEEDCVYSLHAVLVHSGEFHGGHYVTYINVNLHESAVDPTATAKWCKFDDDVVSRTTTDDAIVSNFGGEKAMNSSAYMLVYVRDNAIDQVLAPIPDTQIPQSVSRTFEMERMHRNREKKKQEEEQMCMSITLVTPDILATNHSFDLIEPVTITDVLPHETVYKHMVTAELYQFVQEKLFEKSTLPKVDMFDSDDETRMKRKEILRRLKTKKFGFRLWRMTDSYTVDKPQKMASRLRPSDFIEYSIDTRLDHTLSHDTETIYVEHSQFLQPLNEYLPTRDILFFLKYYDAITDKFTIIGHVTLDSHKRLNLYRMTFCDLLGLPKDTELKYYIEHAPNHVEQIDDPNRSTISRLVDDQDGAIVIVEKADPTAKKDAKTKMIELYNDVEFEFSQQFYSKMPNEEPFELFTKRFCLEQKLTDVTEFIGSELNVDPRNVMLWTRVSGSRFEPNFDDYAVTGIQCKYLTLRTLHDPRQHKKYSVSYAIFPFPVNEVHTTRMFVRLYRQMPNGNVEELNLFPPKDGTVTDLIAEAKRYYPSVEGGSGKFRLLQIGTSPLNNQRVFQIYNENTAIVDLDQRPVYKQQAQHTLNCRIEEIPHDELDVAQGEFFCPVVHYDREPTKLFGVSFVIKIRNGELMTDVRDRLRRKLPDVSDAEFAKYKFALLSRDKLQLCRNIEFNAGEKVNLMDMANQTTGVPQVYIGLDHKSPSQHSNEAAIRILN</sequence>
<dbReference type="EC" id="3.4.19.12" evidence="4"/>
<dbReference type="FunFam" id="3.10.20.90:FF:000275">
    <property type="entry name" value="Ubiquitin carboxyl-terminal hydrolase"/>
    <property type="match status" value="1"/>
</dbReference>
<accession>A0AAE9A3N1</accession>
<keyword evidence="7" id="KW-0833">Ubl conjugation pathway</keyword>
<dbReference type="InterPro" id="IPR001394">
    <property type="entry name" value="Peptidase_C19_UCH"/>
</dbReference>
<comment type="similarity">
    <text evidence="3">Belongs to the peptidase C19 family.</text>
</comment>
<dbReference type="PROSITE" id="PS00972">
    <property type="entry name" value="USP_1"/>
    <property type="match status" value="1"/>
</dbReference>
<dbReference type="EMBL" id="CP090895">
    <property type="protein sequence ID" value="ULT89296.1"/>
    <property type="molecule type" value="Genomic_DNA"/>
</dbReference>
<keyword evidence="10" id="KW-0539">Nucleus</keyword>
<dbReference type="EMBL" id="CP092624">
    <property type="protein sequence ID" value="UMM35119.1"/>
    <property type="molecule type" value="Genomic_DNA"/>
</dbReference>
<dbReference type="InterPro" id="IPR028889">
    <property type="entry name" value="USP"/>
</dbReference>
<dbReference type="PANTHER" id="PTHR24006:SF644">
    <property type="entry name" value="UBIQUITIN CARBOXYL-TERMINAL HYDROLASE 7"/>
    <property type="match status" value="1"/>
</dbReference>
<dbReference type="InterPro" id="IPR024729">
    <property type="entry name" value="USP7_ICP0-binding_dom"/>
</dbReference>
<organism evidence="16 18">
    <name type="scientific">Caenorhabditis briggsae</name>
    <dbReference type="NCBI Taxonomy" id="6238"/>
    <lineage>
        <taxon>Eukaryota</taxon>
        <taxon>Metazoa</taxon>
        <taxon>Ecdysozoa</taxon>
        <taxon>Nematoda</taxon>
        <taxon>Chromadorea</taxon>
        <taxon>Rhabditida</taxon>
        <taxon>Rhabditina</taxon>
        <taxon>Rhabditomorpha</taxon>
        <taxon>Rhabditoidea</taxon>
        <taxon>Rhabditidae</taxon>
        <taxon>Peloderinae</taxon>
        <taxon>Caenorhabditis</taxon>
    </lineage>
</organism>
<protein>
    <recommendedName>
        <fullName evidence="5">Ubiquitin carboxyl-terminal hydrolase 7</fullName>
        <ecNumber evidence="4">3.4.19.12</ecNumber>
    </recommendedName>
    <alternativeName>
        <fullName evidence="13">Deubiquitinating enzyme 7</fullName>
    </alternativeName>
    <alternativeName>
        <fullName evidence="12">Ubiquitin thioesterase 7</fullName>
    </alternativeName>
    <alternativeName>
        <fullName evidence="11">Ubiquitin-specific-processing protease 7</fullName>
    </alternativeName>
</protein>
<dbReference type="Pfam" id="PF12436">
    <property type="entry name" value="USP7_ICP0_bdg"/>
    <property type="match status" value="1"/>
</dbReference>
<evidence type="ECO:0000256" key="3">
    <source>
        <dbReference type="ARBA" id="ARBA00009085"/>
    </source>
</evidence>
<evidence type="ECO:0000256" key="1">
    <source>
        <dbReference type="ARBA" id="ARBA00000707"/>
    </source>
</evidence>
<evidence type="ECO:0000313" key="16">
    <source>
        <dbReference type="EMBL" id="ULT89296.1"/>
    </source>
</evidence>
<evidence type="ECO:0000313" key="18">
    <source>
        <dbReference type="Proteomes" id="UP000827892"/>
    </source>
</evidence>
<dbReference type="InterPro" id="IPR050164">
    <property type="entry name" value="Peptidase_C19"/>
</dbReference>
<dbReference type="Pfam" id="PF00443">
    <property type="entry name" value="UCH"/>
    <property type="match status" value="1"/>
</dbReference>
<dbReference type="InterPro" id="IPR008974">
    <property type="entry name" value="TRAF-like"/>
</dbReference>
<dbReference type="PROSITE" id="PS50144">
    <property type="entry name" value="MATH"/>
    <property type="match status" value="1"/>
</dbReference>
<evidence type="ECO:0000256" key="10">
    <source>
        <dbReference type="ARBA" id="ARBA00023242"/>
    </source>
</evidence>
<dbReference type="FunFam" id="3.90.70.10:FF:000044">
    <property type="entry name" value="Ubiquitin carboxyl-terminal hydrolase 13"/>
    <property type="match status" value="1"/>
</dbReference>
<keyword evidence="8" id="KW-0378">Hydrolase</keyword>
<reference evidence="16 18" key="1">
    <citation type="submission" date="2022-02" db="EMBL/GenBank/DDBJ databases">
        <title>Chromosome-level reference genomes for two strains of Caenorhabditis briggsae: an improved platform for comparative genomics.</title>
        <authorList>
            <person name="Stevens L."/>
            <person name="Andersen E.C."/>
        </authorList>
    </citation>
    <scope>NUCLEOTIDE SEQUENCE [LARGE SCALE GENOMIC DNA]</scope>
    <source>
        <strain evidence="16">QX1410_ONT</strain>
        <tissue evidence="16">Whole-organism</tissue>
    </source>
</reference>
<dbReference type="GO" id="GO:0004843">
    <property type="term" value="F:cysteine-type deubiquitinase activity"/>
    <property type="evidence" value="ECO:0007669"/>
    <property type="project" value="UniProtKB-EC"/>
</dbReference>
<dbReference type="Gene3D" id="2.60.210.10">
    <property type="entry name" value="Apoptosis, Tumor Necrosis Factor Receptor Associated Protein 2, Chain A"/>
    <property type="match status" value="1"/>
</dbReference>
<evidence type="ECO:0000259" key="15">
    <source>
        <dbReference type="PROSITE" id="PS50235"/>
    </source>
</evidence>
<evidence type="ECO:0000313" key="17">
    <source>
        <dbReference type="EMBL" id="UMM35119.1"/>
    </source>
</evidence>
<dbReference type="Proteomes" id="UP000827892">
    <property type="component" value="Chromosome V"/>
</dbReference>
<dbReference type="GO" id="GO:0005737">
    <property type="term" value="C:cytoplasm"/>
    <property type="evidence" value="ECO:0007669"/>
    <property type="project" value="UniProtKB-ARBA"/>
</dbReference>
<dbReference type="GO" id="GO:0016579">
    <property type="term" value="P:protein deubiquitination"/>
    <property type="evidence" value="ECO:0007669"/>
    <property type="project" value="InterPro"/>
</dbReference>
<reference evidence="17 19" key="2">
    <citation type="submission" date="2022-04" db="EMBL/GenBank/DDBJ databases">
        <title>Chromosome-level reference genomes for two strains of Caenorhabditis briggsae: an improved platform for comparative genomics.</title>
        <authorList>
            <person name="Stevens L."/>
            <person name="Andersen E."/>
        </authorList>
    </citation>
    <scope>NUCLEOTIDE SEQUENCE [LARGE SCALE GENOMIC DNA]</scope>
    <source>
        <strain evidence="17">VX34</strain>
        <tissue evidence="17">Whole-organism</tissue>
    </source>
</reference>
<dbReference type="InterPro" id="IPR029346">
    <property type="entry name" value="USP_C"/>
</dbReference>